<keyword evidence="3" id="KW-1185">Reference proteome</keyword>
<accession>A0A9P8XV53</accession>
<evidence type="ECO:0000256" key="1">
    <source>
        <dbReference type="SAM" id="MobiDB-lite"/>
    </source>
</evidence>
<evidence type="ECO:0000313" key="3">
    <source>
        <dbReference type="Proteomes" id="UP000756346"/>
    </source>
</evidence>
<name>A0A9P8XV53_9PEZI</name>
<reference evidence="2" key="1">
    <citation type="journal article" date="2021" name="Nat. Commun.">
        <title>Genetic determinants of endophytism in the Arabidopsis root mycobiome.</title>
        <authorList>
            <person name="Mesny F."/>
            <person name="Miyauchi S."/>
            <person name="Thiergart T."/>
            <person name="Pickel B."/>
            <person name="Atanasova L."/>
            <person name="Karlsson M."/>
            <person name="Huettel B."/>
            <person name="Barry K.W."/>
            <person name="Haridas S."/>
            <person name="Chen C."/>
            <person name="Bauer D."/>
            <person name="Andreopoulos W."/>
            <person name="Pangilinan J."/>
            <person name="LaButti K."/>
            <person name="Riley R."/>
            <person name="Lipzen A."/>
            <person name="Clum A."/>
            <person name="Drula E."/>
            <person name="Henrissat B."/>
            <person name="Kohler A."/>
            <person name="Grigoriev I.V."/>
            <person name="Martin F.M."/>
            <person name="Hacquard S."/>
        </authorList>
    </citation>
    <scope>NUCLEOTIDE SEQUENCE</scope>
    <source>
        <strain evidence="2">MPI-CAGE-CH-0230</strain>
    </source>
</reference>
<comment type="caution">
    <text evidence="2">The sequence shown here is derived from an EMBL/GenBank/DDBJ whole genome shotgun (WGS) entry which is preliminary data.</text>
</comment>
<organism evidence="2 3">
    <name type="scientific">Microdochium trichocladiopsis</name>
    <dbReference type="NCBI Taxonomy" id="1682393"/>
    <lineage>
        <taxon>Eukaryota</taxon>
        <taxon>Fungi</taxon>
        <taxon>Dikarya</taxon>
        <taxon>Ascomycota</taxon>
        <taxon>Pezizomycotina</taxon>
        <taxon>Sordariomycetes</taxon>
        <taxon>Xylariomycetidae</taxon>
        <taxon>Xylariales</taxon>
        <taxon>Microdochiaceae</taxon>
        <taxon>Microdochium</taxon>
    </lineage>
</organism>
<evidence type="ECO:0000313" key="2">
    <source>
        <dbReference type="EMBL" id="KAH7016227.1"/>
    </source>
</evidence>
<proteinExistence type="predicted"/>
<gene>
    <name evidence="2" type="ORF">B0I36DRAFT_435996</name>
</gene>
<dbReference type="AlphaFoldDB" id="A0A9P8XV53"/>
<dbReference type="Proteomes" id="UP000756346">
    <property type="component" value="Unassembled WGS sequence"/>
</dbReference>
<sequence>MGMTETGEMRQLLGLVLVVLLAGGGLFGDNGCGLLLHADGVFLRLPQGHKPHLLCGPWNGWAGAQSLNGHTPDKTSPRPVEAWSSDWMCCDGRRQDRAIHLSASRPREQPGFAARKYPLRTKTLSTNSPVRAKDGPAQWGIPLESSAGTYSSP</sequence>
<feature type="region of interest" description="Disordered" evidence="1">
    <location>
        <begin position="110"/>
        <end position="153"/>
    </location>
</feature>
<dbReference type="GeneID" id="70192341"/>
<protein>
    <submittedName>
        <fullName evidence="2">Uncharacterized protein</fullName>
    </submittedName>
</protein>
<dbReference type="EMBL" id="JAGTJQ010000012">
    <property type="protein sequence ID" value="KAH7016227.1"/>
    <property type="molecule type" value="Genomic_DNA"/>
</dbReference>
<dbReference type="RefSeq" id="XP_046005851.1">
    <property type="nucleotide sequence ID" value="XM_046162795.1"/>
</dbReference>